<evidence type="ECO:0000313" key="4">
    <source>
        <dbReference type="Proteomes" id="UP000494125"/>
    </source>
</evidence>
<dbReference type="GO" id="GO:0016757">
    <property type="term" value="F:glycosyltransferase activity"/>
    <property type="evidence" value="ECO:0007669"/>
    <property type="project" value="InterPro"/>
</dbReference>
<evidence type="ECO:0000313" key="3">
    <source>
        <dbReference type="EMBL" id="VWC14814.1"/>
    </source>
</evidence>
<dbReference type="InterPro" id="IPR001296">
    <property type="entry name" value="Glyco_trans_1"/>
</dbReference>
<organism evidence="3 4">
    <name type="scientific">Burkholderia diffusa</name>
    <dbReference type="NCBI Taxonomy" id="488732"/>
    <lineage>
        <taxon>Bacteria</taxon>
        <taxon>Pseudomonadati</taxon>
        <taxon>Pseudomonadota</taxon>
        <taxon>Betaproteobacteria</taxon>
        <taxon>Burkholderiales</taxon>
        <taxon>Burkholderiaceae</taxon>
        <taxon>Burkholderia</taxon>
        <taxon>Burkholderia cepacia complex</taxon>
    </lineage>
</organism>
<dbReference type="InterPro" id="IPR028098">
    <property type="entry name" value="Glyco_trans_4-like_N"/>
</dbReference>
<dbReference type="PANTHER" id="PTHR45947:SF3">
    <property type="entry name" value="SULFOQUINOVOSYL TRANSFERASE SQD2"/>
    <property type="match status" value="1"/>
</dbReference>
<dbReference type="Proteomes" id="UP000494125">
    <property type="component" value="Unassembled WGS sequence"/>
</dbReference>
<dbReference type="EMBL" id="CABVPN010000033">
    <property type="protein sequence ID" value="VWC14814.1"/>
    <property type="molecule type" value="Genomic_DNA"/>
</dbReference>
<accession>A0A6P2PWU5</accession>
<evidence type="ECO:0000259" key="1">
    <source>
        <dbReference type="Pfam" id="PF00534"/>
    </source>
</evidence>
<dbReference type="InterPro" id="IPR050194">
    <property type="entry name" value="Glycosyltransferase_grp1"/>
</dbReference>
<reference evidence="3 4" key="1">
    <citation type="submission" date="2019-09" db="EMBL/GenBank/DDBJ databases">
        <authorList>
            <person name="Depoorter E."/>
        </authorList>
    </citation>
    <scope>NUCLEOTIDE SEQUENCE [LARGE SCALE GENOMIC DNA]</scope>
    <source>
        <strain evidence="3">LMG 24065</strain>
    </source>
</reference>
<dbReference type="PANTHER" id="PTHR45947">
    <property type="entry name" value="SULFOQUINOVOSYL TRANSFERASE SQD2"/>
    <property type="match status" value="1"/>
</dbReference>
<dbReference type="AlphaFoldDB" id="A0A6P2PWU5"/>
<name>A0A6P2PWU5_9BURK</name>
<dbReference type="Pfam" id="PF13579">
    <property type="entry name" value="Glyco_trans_4_4"/>
    <property type="match status" value="1"/>
</dbReference>
<dbReference type="RefSeq" id="WP_346265424.1">
    <property type="nucleotide sequence ID" value="NZ_VZOI01000009.1"/>
</dbReference>
<feature type="domain" description="Glycosyl transferase family 1" evidence="1">
    <location>
        <begin position="256"/>
        <end position="416"/>
    </location>
</feature>
<sequence>MSTMLDSLQTALTEPLLAMSRRLTAHVLERKLKQRSRGVPFVGDPDSMLYVAASALPYHTSGYTTRTHEVVRALAAAGGRVHPLTRPGYPGDRVDRLTDVAGSETLVSEVRYLHASAPFNNRPVLMYALQAAPVIARVAMQHRASVIHAASNHVNALPALLAARQLGIPFQYEMRGLWELTRISRMPEYEGRQGFVQGLQLEGLVARHADKLFVISAQLGRFARDRWGIAGERMHLLPNCVDPERFAPSAPEEIDADTIGYAGSLIGYEGLDTLIEAVGRLNGQGRAVRVEIVGEGEARPALEAQVQRLGLSEQIRFLGRTSPEQARRAIGRCALVCIPRKPFKVCEIVPPIKLVEALAMGKPVIVPDLPVFRDEMGPSPAGWFFKAGDAVDLARVIDVALSDRGTLAAFGGQAREYAATQRRWREFVMNALPMSQGEGLNGRQGH</sequence>
<keyword evidence="4" id="KW-1185">Reference proteome</keyword>
<dbReference type="Gene3D" id="3.40.50.2000">
    <property type="entry name" value="Glycogen Phosphorylase B"/>
    <property type="match status" value="2"/>
</dbReference>
<keyword evidence="3" id="KW-0808">Transferase</keyword>
<gene>
    <name evidence="3" type="ORF">BDI24065_05531</name>
</gene>
<protein>
    <submittedName>
        <fullName evidence="3">Glycosyl transferase family 1</fullName>
    </submittedName>
</protein>
<dbReference type="Pfam" id="PF00534">
    <property type="entry name" value="Glycos_transf_1"/>
    <property type="match status" value="1"/>
</dbReference>
<proteinExistence type="predicted"/>
<evidence type="ECO:0000259" key="2">
    <source>
        <dbReference type="Pfam" id="PF13579"/>
    </source>
</evidence>
<dbReference type="SUPFAM" id="SSF53756">
    <property type="entry name" value="UDP-Glycosyltransferase/glycogen phosphorylase"/>
    <property type="match status" value="1"/>
</dbReference>
<feature type="domain" description="Glycosyltransferase subfamily 4-like N-terminal" evidence="2">
    <location>
        <begin position="61"/>
        <end position="240"/>
    </location>
</feature>